<sequence>MIYSAVTDPVGAGLIRSTASGEKNVTGISDMTPVKAQIELLNLSV</sequence>
<proteinExistence type="predicted"/>
<name>A0A5K8A0P0_9BACT</name>
<reference evidence="1 2" key="1">
    <citation type="submission" date="2019-11" db="EMBL/GenBank/DDBJ databases">
        <title>Comparative genomics of hydrocarbon-degrading Desulfosarcina strains.</title>
        <authorList>
            <person name="Watanabe M."/>
            <person name="Kojima H."/>
            <person name="Fukui M."/>
        </authorList>
    </citation>
    <scope>NUCLEOTIDE SEQUENCE [LARGE SCALE GENOMIC DNA]</scope>
    <source>
        <strain evidence="1 2">28bB2T</strain>
    </source>
</reference>
<evidence type="ECO:0000313" key="2">
    <source>
        <dbReference type="Proteomes" id="UP000425960"/>
    </source>
</evidence>
<dbReference type="EMBL" id="AP021876">
    <property type="protein sequence ID" value="BBO86092.1"/>
    <property type="molecule type" value="Genomic_DNA"/>
</dbReference>
<dbReference type="Proteomes" id="UP000425960">
    <property type="component" value="Chromosome"/>
</dbReference>
<dbReference type="InterPro" id="IPR007487">
    <property type="entry name" value="ABC_transpt-TYRBP-like"/>
</dbReference>
<dbReference type="AlphaFoldDB" id="A0A5K8A0P0"/>
<dbReference type="KEGG" id="dov:DSCO28_66580"/>
<protein>
    <submittedName>
        <fullName evidence="1">Uncharacterized protein</fullName>
    </submittedName>
</protein>
<accession>A0A5K8A0P0</accession>
<dbReference type="Gene3D" id="3.40.50.2300">
    <property type="match status" value="2"/>
</dbReference>
<gene>
    <name evidence="1" type="ORF">DSCO28_66580</name>
</gene>
<evidence type="ECO:0000313" key="1">
    <source>
        <dbReference type="EMBL" id="BBO86092.1"/>
    </source>
</evidence>
<dbReference type="Pfam" id="PF04392">
    <property type="entry name" value="ABC_sub_bind"/>
    <property type="match status" value="1"/>
</dbReference>
<organism evidence="1 2">
    <name type="scientific">Desulfosarcina ovata subsp. sediminis</name>
    <dbReference type="NCBI Taxonomy" id="885957"/>
    <lineage>
        <taxon>Bacteria</taxon>
        <taxon>Pseudomonadati</taxon>
        <taxon>Thermodesulfobacteriota</taxon>
        <taxon>Desulfobacteria</taxon>
        <taxon>Desulfobacterales</taxon>
        <taxon>Desulfosarcinaceae</taxon>
        <taxon>Desulfosarcina</taxon>
    </lineage>
</organism>